<dbReference type="EMBL" id="ADBJ01000035">
    <property type="protein sequence ID" value="EFA79225.1"/>
    <property type="molecule type" value="Genomic_DNA"/>
</dbReference>
<organism evidence="1 2">
    <name type="scientific">Heterostelium pallidum (strain ATCC 26659 / Pp 5 / PN500)</name>
    <name type="common">Cellular slime mold</name>
    <name type="synonym">Polysphondylium pallidum</name>
    <dbReference type="NCBI Taxonomy" id="670386"/>
    <lineage>
        <taxon>Eukaryota</taxon>
        <taxon>Amoebozoa</taxon>
        <taxon>Evosea</taxon>
        <taxon>Eumycetozoa</taxon>
        <taxon>Dictyostelia</taxon>
        <taxon>Acytosteliales</taxon>
        <taxon>Acytosteliaceae</taxon>
        <taxon>Heterostelium</taxon>
    </lineage>
</organism>
<sequence>MSIDLNQLIKTIRERDIRKVLDDYKDRNELINDLFDVLNTNFTKKQIVKDCFFVLYEIDSHHIDITNTIWNDLTLTTKIELQSKSLDLLELQRNYNINTIIIEFIKSLYHNHRNEIDEYQSILQSISKRYIKNNNIEFRYSCLELINFILKSNASSEQINEFESSLSNMIEITFEQINDTTMYFINFFLQITFSNFLDLEIDGEPIVRYLSARYEDFINNEAFDELGFLNFYEAIFELADSNQLDENVIEQLLGYLVGALQSDATGEELKEKFFTFILSQFLKLSDDDIKQWESQEKEITAPKYAIHCLYVLVSTLPQLVYRNFKVLKEIVVVSGDWKKIAGLAHLETITIEEYIKDYTFIGAFKSFSEYFTHPEPLLRENYLEVTHFMLNTVEPNEEQTNEILDTLLKLNDSHPIVQNSILRTLTTLVRVANSTIDKRLSNITDYFANYMNIELPTAIVEGVVNVLTNLCEVMFANIASHAKEYLPFFMSIIHRSDRFDPLSRTTGAALEAISILIMESKGSIDEDFKHSLEIVEIIKRNMPPHTNKMINVLDFQWDEIKQLSKESLNYRIEVIDMTLSLIEILADLPHL</sequence>
<dbReference type="RefSeq" id="XP_020431346.1">
    <property type="nucleotide sequence ID" value="XM_020578477.1"/>
</dbReference>
<dbReference type="InterPro" id="IPR011989">
    <property type="entry name" value="ARM-like"/>
</dbReference>
<dbReference type="InParanoid" id="D3BGJ1"/>
<dbReference type="Gene3D" id="1.25.10.10">
    <property type="entry name" value="Leucine-rich Repeat Variant"/>
    <property type="match status" value="1"/>
</dbReference>
<protein>
    <submittedName>
        <fullName evidence="1">Uncharacterized protein</fullName>
    </submittedName>
</protein>
<reference evidence="1 2" key="1">
    <citation type="journal article" date="2011" name="Genome Res.">
        <title>Phylogeny-wide analysis of social amoeba genomes highlights ancient origins for complex intercellular communication.</title>
        <authorList>
            <person name="Heidel A.J."/>
            <person name="Lawal H.M."/>
            <person name="Felder M."/>
            <person name="Schilde C."/>
            <person name="Helps N.R."/>
            <person name="Tunggal B."/>
            <person name="Rivero F."/>
            <person name="John U."/>
            <person name="Schleicher M."/>
            <person name="Eichinger L."/>
            <person name="Platzer M."/>
            <person name="Noegel A.A."/>
            <person name="Schaap P."/>
            <person name="Gloeckner G."/>
        </authorList>
    </citation>
    <scope>NUCLEOTIDE SEQUENCE [LARGE SCALE GENOMIC DNA]</scope>
    <source>
        <strain evidence="2">ATCC 26659 / Pp 5 / PN500</strain>
    </source>
</reference>
<comment type="caution">
    <text evidence="1">The sequence shown here is derived from an EMBL/GenBank/DDBJ whole genome shotgun (WGS) entry which is preliminary data.</text>
</comment>
<dbReference type="SUPFAM" id="SSF48371">
    <property type="entry name" value="ARM repeat"/>
    <property type="match status" value="1"/>
</dbReference>
<evidence type="ECO:0000313" key="1">
    <source>
        <dbReference type="EMBL" id="EFA79225.1"/>
    </source>
</evidence>
<dbReference type="AlphaFoldDB" id="D3BGJ1"/>
<dbReference type="Proteomes" id="UP000001396">
    <property type="component" value="Unassembled WGS sequence"/>
</dbReference>
<proteinExistence type="predicted"/>
<gene>
    <name evidence="1" type="ORF">PPL_07643</name>
</gene>
<name>D3BGJ1_HETP5</name>
<dbReference type="GeneID" id="31363124"/>
<dbReference type="InterPro" id="IPR016024">
    <property type="entry name" value="ARM-type_fold"/>
</dbReference>
<accession>D3BGJ1</accession>
<evidence type="ECO:0000313" key="2">
    <source>
        <dbReference type="Proteomes" id="UP000001396"/>
    </source>
</evidence>
<keyword evidence="2" id="KW-1185">Reference proteome</keyword>